<dbReference type="InterPro" id="IPR001482">
    <property type="entry name" value="T2SS/T4SS_dom"/>
</dbReference>
<dbReference type="Proteomes" id="UP000717364">
    <property type="component" value="Unassembled WGS sequence"/>
</dbReference>
<accession>A0A947GJN4</accession>
<dbReference type="SMART" id="SM00382">
    <property type="entry name" value="AAA"/>
    <property type="match status" value="1"/>
</dbReference>
<dbReference type="GO" id="GO:0016887">
    <property type="term" value="F:ATP hydrolysis activity"/>
    <property type="evidence" value="ECO:0007669"/>
    <property type="project" value="InterPro"/>
</dbReference>
<dbReference type="EMBL" id="JADOES010000021">
    <property type="protein sequence ID" value="MBT9316138.1"/>
    <property type="molecule type" value="Genomic_DNA"/>
</dbReference>
<dbReference type="PANTHER" id="PTHR30486">
    <property type="entry name" value="TWITCHING MOTILITY PROTEIN PILT"/>
    <property type="match status" value="1"/>
</dbReference>
<dbReference type="InterPro" id="IPR003593">
    <property type="entry name" value="AAA+_ATPase"/>
</dbReference>
<evidence type="ECO:0000313" key="4">
    <source>
        <dbReference type="EMBL" id="MBT9316138.1"/>
    </source>
</evidence>
<dbReference type="PROSITE" id="PS00662">
    <property type="entry name" value="T2SP_E"/>
    <property type="match status" value="1"/>
</dbReference>
<feature type="domain" description="Bacterial type II secretion system protein E" evidence="3">
    <location>
        <begin position="195"/>
        <end position="209"/>
    </location>
</feature>
<reference evidence="4" key="1">
    <citation type="submission" date="2020-11" db="EMBL/GenBank/DDBJ databases">
        <authorList>
            <person name="Konstantinou D."/>
            <person name="Gkelis S."/>
            <person name="Popin R."/>
            <person name="Fewer D."/>
            <person name="Sivonen K."/>
        </authorList>
    </citation>
    <scope>NUCLEOTIDE SEQUENCE</scope>
    <source>
        <strain evidence="4">TAU-MAC 1115</strain>
    </source>
</reference>
<sequence length="380" mass="41501">MEMMIEDLMEEVVERGGSDLHLSAGLPPYIRVSGHLTPTEHPPMTPEQCQRLIFSMLNNTQRKNLEQNWELDCSYGVKGLARFRVNVYKDRGTYAACLRALSSKIPSAELLGLPEIVKELARQPRGLILVTGPTGSGKSTTLASMINDINHTRAEHILTVEDPIEFVYEPIKSLIHQRQIGEDTKSFSNALRAALREDPDVILVGEMRDLETISLAISAAETGHLVFGTLHTSSAAQTVDRMIDVFPPEQQQQVRVQLSNSLVAVLSQTLVPKANPKPGEFGRVMAQEIMVVTPAISNLIREGKTAQIYGAIQTGAKLGMKTLEMVLADLHQAGTISFEQAMGKSSRADELQRLINAGGTGSAMGKSQAQRGRPATGARR</sequence>
<reference evidence="4" key="2">
    <citation type="journal article" date="2021" name="Mar. Drugs">
        <title>Genome Reduction and Secondary Metabolism of the Marine Sponge-Associated Cyanobacterium Leptothoe.</title>
        <authorList>
            <person name="Konstantinou D."/>
            <person name="Popin R.V."/>
            <person name="Fewer D.P."/>
            <person name="Sivonen K."/>
            <person name="Gkelis S."/>
        </authorList>
    </citation>
    <scope>NUCLEOTIDE SEQUENCE</scope>
    <source>
        <strain evidence="4">TAU-MAC 1115</strain>
    </source>
</reference>
<protein>
    <submittedName>
        <fullName evidence="4">Type IV pilus twitching motility protein PilT</fullName>
    </submittedName>
</protein>
<dbReference type="RefSeq" id="WP_215609208.1">
    <property type="nucleotide sequence ID" value="NZ_JADOES010000021.1"/>
</dbReference>
<feature type="region of interest" description="Disordered" evidence="2">
    <location>
        <begin position="356"/>
        <end position="380"/>
    </location>
</feature>
<gene>
    <name evidence="4" type="ORF">IXB50_11975</name>
</gene>
<keyword evidence="5" id="KW-1185">Reference proteome</keyword>
<evidence type="ECO:0000256" key="1">
    <source>
        <dbReference type="ARBA" id="ARBA00006611"/>
    </source>
</evidence>
<dbReference type="Gene3D" id="3.40.50.300">
    <property type="entry name" value="P-loop containing nucleotide triphosphate hydrolases"/>
    <property type="match status" value="1"/>
</dbReference>
<dbReference type="PANTHER" id="PTHR30486:SF16">
    <property type="entry name" value="TWITCHING MOTILITY PROTEIN PILT"/>
    <property type="match status" value="1"/>
</dbReference>
<comment type="caution">
    <text evidence="4">The sequence shown here is derived from an EMBL/GenBank/DDBJ whole genome shotgun (WGS) entry which is preliminary data.</text>
</comment>
<name>A0A947GJN4_9CYAN</name>
<dbReference type="InterPro" id="IPR050921">
    <property type="entry name" value="T4SS_GSP_E_ATPase"/>
</dbReference>
<dbReference type="AlphaFoldDB" id="A0A947GJN4"/>
<dbReference type="Pfam" id="PF00437">
    <property type="entry name" value="T2SSE"/>
    <property type="match status" value="1"/>
</dbReference>
<dbReference type="SUPFAM" id="SSF52540">
    <property type="entry name" value="P-loop containing nucleoside triphosphate hydrolases"/>
    <property type="match status" value="1"/>
</dbReference>
<evidence type="ECO:0000256" key="2">
    <source>
        <dbReference type="SAM" id="MobiDB-lite"/>
    </source>
</evidence>
<organism evidence="4 5">
    <name type="scientific">Leptothoe spongobia TAU-MAC 1115</name>
    <dbReference type="NCBI Taxonomy" id="1967444"/>
    <lineage>
        <taxon>Bacteria</taxon>
        <taxon>Bacillati</taxon>
        <taxon>Cyanobacteriota</taxon>
        <taxon>Cyanophyceae</taxon>
        <taxon>Nodosilineales</taxon>
        <taxon>Cymatolegaceae</taxon>
        <taxon>Leptothoe</taxon>
        <taxon>Leptothoe spongobia</taxon>
    </lineage>
</organism>
<comment type="similarity">
    <text evidence="1">Belongs to the GSP E family.</text>
</comment>
<proteinExistence type="inferred from homology"/>
<dbReference type="Gene3D" id="3.30.450.90">
    <property type="match status" value="1"/>
</dbReference>
<dbReference type="GO" id="GO:0005524">
    <property type="term" value="F:ATP binding"/>
    <property type="evidence" value="ECO:0007669"/>
    <property type="project" value="InterPro"/>
</dbReference>
<evidence type="ECO:0000259" key="3">
    <source>
        <dbReference type="PROSITE" id="PS00662"/>
    </source>
</evidence>
<dbReference type="NCBIfam" id="TIGR01420">
    <property type="entry name" value="pilT_fam"/>
    <property type="match status" value="1"/>
</dbReference>
<dbReference type="CDD" id="cd01131">
    <property type="entry name" value="PilT"/>
    <property type="match status" value="1"/>
</dbReference>
<evidence type="ECO:0000313" key="5">
    <source>
        <dbReference type="Proteomes" id="UP000717364"/>
    </source>
</evidence>
<dbReference type="InterPro" id="IPR027417">
    <property type="entry name" value="P-loop_NTPase"/>
</dbReference>
<dbReference type="InterPro" id="IPR006321">
    <property type="entry name" value="PilT/PilU"/>
</dbReference>